<accession>A0ABS2END9</accession>
<dbReference type="InterPro" id="IPR010178">
    <property type="entry name" value="Lit"/>
</dbReference>
<evidence type="ECO:0000313" key="2">
    <source>
        <dbReference type="EMBL" id="MBM6753591.1"/>
    </source>
</evidence>
<dbReference type="Pfam" id="PF07314">
    <property type="entry name" value="Lit"/>
    <property type="match status" value="1"/>
</dbReference>
<feature type="transmembrane region" description="Helical" evidence="1">
    <location>
        <begin position="12"/>
        <end position="40"/>
    </location>
</feature>
<dbReference type="RefSeq" id="WP_180870120.1">
    <property type="nucleotide sequence ID" value="NZ_JACJJQ010000007.1"/>
</dbReference>
<dbReference type="EMBL" id="JACJJQ010000007">
    <property type="protein sequence ID" value="MBM6753591.1"/>
    <property type="molecule type" value="Genomic_DNA"/>
</dbReference>
<feature type="transmembrane region" description="Helical" evidence="1">
    <location>
        <begin position="92"/>
        <end position="111"/>
    </location>
</feature>
<comment type="caution">
    <text evidence="2">The sequence shown here is derived from an EMBL/GenBank/DDBJ whole genome shotgun (WGS) entry which is preliminary data.</text>
</comment>
<reference evidence="2 3" key="1">
    <citation type="journal article" date="2021" name="Sci. Rep.">
        <title>The distribution of antibiotic resistance genes in chicken gut microbiota commensals.</title>
        <authorList>
            <person name="Juricova H."/>
            <person name="Matiasovicova J."/>
            <person name="Kubasova T."/>
            <person name="Cejkova D."/>
            <person name="Rychlik I."/>
        </authorList>
    </citation>
    <scope>NUCLEOTIDE SEQUENCE [LARGE SCALE GENOMIC DNA]</scope>
    <source>
        <strain evidence="2 3">An810</strain>
    </source>
</reference>
<evidence type="ECO:0000256" key="1">
    <source>
        <dbReference type="SAM" id="Phobius"/>
    </source>
</evidence>
<name>A0ABS2END9_9LACO</name>
<keyword evidence="1" id="KW-1133">Transmembrane helix</keyword>
<proteinExistence type="predicted"/>
<keyword evidence="1" id="KW-0472">Membrane</keyword>
<keyword evidence="3" id="KW-1185">Reference proteome</keyword>
<feature type="transmembrane region" description="Helical" evidence="1">
    <location>
        <begin position="131"/>
        <end position="150"/>
    </location>
</feature>
<dbReference type="Proteomes" id="UP000776629">
    <property type="component" value="Unassembled WGS sequence"/>
</dbReference>
<feature type="transmembrane region" description="Helical" evidence="1">
    <location>
        <begin position="171"/>
        <end position="190"/>
    </location>
</feature>
<evidence type="ECO:0000313" key="3">
    <source>
        <dbReference type="Proteomes" id="UP000776629"/>
    </source>
</evidence>
<gene>
    <name evidence="2" type="ORF">H5993_02260</name>
</gene>
<organism evidence="2 3">
    <name type="scientific">Limosilactobacillus alvi</name>
    <dbReference type="NCBI Taxonomy" id="990412"/>
    <lineage>
        <taxon>Bacteria</taxon>
        <taxon>Bacillati</taxon>
        <taxon>Bacillota</taxon>
        <taxon>Bacilli</taxon>
        <taxon>Lactobacillales</taxon>
        <taxon>Lactobacillaceae</taxon>
        <taxon>Limosilactobacillus</taxon>
    </lineage>
</organism>
<sequence>MSGKSIKAISISGLAVISGGLTMLGVAFLLTLLLSPVLLSYSSHFYGLTYYQEFQEYWRIIHYFASWQPWLTFKWLPLAVAGQRHFAEVRGLIWWGGVITLIAGIVFAWTLKWLKVNYQLWRLVPGLQFLLWLWMAGLIFGVMNFDNWFITFHRVIFHNQDWIFTTKKEPIIRLLTTGFFLRYLICWVLINLGLVKLTQSLINRWLVSLLAKPRLDPANNCRNQGNNDNCKDD</sequence>
<keyword evidence="1" id="KW-0812">Transmembrane</keyword>
<protein>
    <submittedName>
        <fullName evidence="2">DUF1461 domain-containing protein</fullName>
    </submittedName>
</protein>